<evidence type="ECO:0000313" key="14">
    <source>
        <dbReference type="EMBL" id="KAK7590727.1"/>
    </source>
</evidence>
<evidence type="ECO:0000256" key="9">
    <source>
        <dbReference type="ARBA" id="ARBA00023157"/>
    </source>
</evidence>
<keyword evidence="7" id="KW-0067">ATP-binding</keyword>
<dbReference type="Gene3D" id="2.60.40.10">
    <property type="entry name" value="Immunoglobulins"/>
    <property type="match status" value="35"/>
</dbReference>
<dbReference type="SMART" id="SM00409">
    <property type="entry name" value="IG"/>
    <property type="match status" value="35"/>
</dbReference>
<evidence type="ECO:0000256" key="2">
    <source>
        <dbReference type="ARBA" id="ARBA00006692"/>
    </source>
</evidence>
<dbReference type="SMART" id="SM00408">
    <property type="entry name" value="IGc2"/>
    <property type="match status" value="35"/>
</dbReference>
<evidence type="ECO:0000256" key="10">
    <source>
        <dbReference type="ARBA" id="ARBA00023179"/>
    </source>
</evidence>
<keyword evidence="8" id="KW-0175">Coiled coil</keyword>
<name>A0AAN9TUC8_9HEMI</name>
<accession>A0AAN9TUC8</accession>
<evidence type="ECO:0000256" key="5">
    <source>
        <dbReference type="ARBA" id="ARBA00022737"/>
    </source>
</evidence>
<feature type="domain" description="Ig-like" evidence="13">
    <location>
        <begin position="1685"/>
        <end position="1775"/>
    </location>
</feature>
<feature type="domain" description="Ig-like" evidence="13">
    <location>
        <begin position="239"/>
        <end position="327"/>
    </location>
</feature>
<dbReference type="GO" id="GO:0045989">
    <property type="term" value="P:positive regulation of striated muscle contraction"/>
    <property type="evidence" value="ECO:0007669"/>
    <property type="project" value="UniProtKB-ARBA"/>
</dbReference>
<dbReference type="FunFam" id="2.60.40.10:FF:000966">
    <property type="entry name" value="Sallimus, isoform P"/>
    <property type="match status" value="1"/>
</dbReference>
<feature type="domain" description="Ig-like" evidence="13">
    <location>
        <begin position="3024"/>
        <end position="3115"/>
    </location>
</feature>
<evidence type="ECO:0000256" key="4">
    <source>
        <dbReference type="ARBA" id="ARBA00022490"/>
    </source>
</evidence>
<feature type="region of interest" description="Disordered" evidence="12">
    <location>
        <begin position="2453"/>
        <end position="2476"/>
    </location>
</feature>
<evidence type="ECO:0000256" key="6">
    <source>
        <dbReference type="ARBA" id="ARBA00022741"/>
    </source>
</evidence>
<feature type="domain" description="Ig-like" evidence="13">
    <location>
        <begin position="4084"/>
        <end position="4171"/>
    </location>
</feature>
<feature type="domain" description="Ig-like" evidence="13">
    <location>
        <begin position="3532"/>
        <end position="3618"/>
    </location>
</feature>
<evidence type="ECO:0000259" key="13">
    <source>
        <dbReference type="PROSITE" id="PS50835"/>
    </source>
</evidence>
<dbReference type="GO" id="GO:0040017">
    <property type="term" value="P:positive regulation of locomotion"/>
    <property type="evidence" value="ECO:0007669"/>
    <property type="project" value="UniProtKB-ARBA"/>
</dbReference>
<feature type="domain" description="Ig-like" evidence="13">
    <location>
        <begin position="2217"/>
        <end position="2307"/>
    </location>
</feature>
<dbReference type="FunFam" id="2.60.40.10:FF:000809">
    <property type="entry name" value="Sallimus, isoform Q"/>
    <property type="match status" value="1"/>
</dbReference>
<keyword evidence="5" id="KW-0677">Repeat</keyword>
<feature type="domain" description="Ig-like" evidence="13">
    <location>
        <begin position="1553"/>
        <end position="1643"/>
    </location>
</feature>
<dbReference type="FunFam" id="2.60.40.10:FF:001269">
    <property type="entry name" value="Sallimus, isoform P"/>
    <property type="match status" value="1"/>
</dbReference>
<dbReference type="InterPro" id="IPR003598">
    <property type="entry name" value="Ig_sub2"/>
</dbReference>
<feature type="domain" description="Ig-like" evidence="13">
    <location>
        <begin position="1952"/>
        <end position="2038"/>
    </location>
</feature>
<feature type="domain" description="Ig-like" evidence="13">
    <location>
        <begin position="64"/>
        <end position="143"/>
    </location>
</feature>
<keyword evidence="6" id="KW-0547">Nucleotide-binding</keyword>
<evidence type="ECO:0000256" key="3">
    <source>
        <dbReference type="ARBA" id="ARBA00022443"/>
    </source>
</evidence>
<feature type="domain" description="Ig-like" evidence="13">
    <location>
        <begin position="2084"/>
        <end position="2177"/>
    </location>
</feature>
<dbReference type="FunFam" id="2.60.40.10:FF:000032">
    <property type="entry name" value="palladin isoform X1"/>
    <property type="match status" value="1"/>
</dbReference>
<feature type="domain" description="Ig-like" evidence="13">
    <location>
        <begin position="885"/>
        <end position="976"/>
    </location>
</feature>
<feature type="compositionally biased region" description="Polar residues" evidence="12">
    <location>
        <begin position="1"/>
        <end position="13"/>
    </location>
</feature>
<feature type="domain" description="Ig-like" evidence="13">
    <location>
        <begin position="3669"/>
        <end position="3760"/>
    </location>
</feature>
<feature type="domain" description="Ig-like" evidence="13">
    <location>
        <begin position="745"/>
        <end position="838"/>
    </location>
</feature>
<evidence type="ECO:0000256" key="12">
    <source>
        <dbReference type="SAM" id="MobiDB-lite"/>
    </source>
</evidence>
<dbReference type="InterPro" id="IPR013783">
    <property type="entry name" value="Ig-like_fold"/>
</dbReference>
<dbReference type="FunFam" id="2.60.40.10:FF:000430">
    <property type="entry name" value="Sallimus, isoform P"/>
    <property type="match status" value="2"/>
</dbReference>
<feature type="domain" description="Ig-like" evidence="13">
    <location>
        <begin position="2350"/>
        <end position="2443"/>
    </location>
</feature>
<dbReference type="GO" id="GO:0005524">
    <property type="term" value="F:ATP binding"/>
    <property type="evidence" value="ECO:0007669"/>
    <property type="project" value="UniProtKB-KW"/>
</dbReference>
<dbReference type="FunFam" id="2.60.40.10:FF:000147">
    <property type="entry name" value="Myosin light chain kinase"/>
    <property type="match status" value="1"/>
</dbReference>
<dbReference type="Pfam" id="PF07679">
    <property type="entry name" value="I-set"/>
    <property type="match status" value="35"/>
</dbReference>
<feature type="domain" description="Ig-like" evidence="13">
    <location>
        <begin position="4603"/>
        <end position="4691"/>
    </location>
</feature>
<proteinExistence type="inferred from homology"/>
<feature type="domain" description="Ig-like" evidence="13">
    <location>
        <begin position="2742"/>
        <end position="2839"/>
    </location>
</feature>
<dbReference type="PANTHER" id="PTHR47633:SF4">
    <property type="entry name" value="MYOPALLADIN ISOFORM X1"/>
    <property type="match status" value="1"/>
</dbReference>
<keyword evidence="15" id="KW-1185">Reference proteome</keyword>
<dbReference type="InterPro" id="IPR036179">
    <property type="entry name" value="Ig-like_dom_sf"/>
</dbReference>
<dbReference type="FunFam" id="2.60.40.10:FF:000425">
    <property type="entry name" value="Myosin light chain kinase"/>
    <property type="match status" value="3"/>
</dbReference>
<feature type="domain" description="Ig-like" evidence="13">
    <location>
        <begin position="2483"/>
        <end position="2572"/>
    </location>
</feature>
<feature type="domain" description="Ig-like" evidence="13">
    <location>
        <begin position="462"/>
        <end position="550"/>
    </location>
</feature>
<dbReference type="SUPFAM" id="SSF48726">
    <property type="entry name" value="Immunoglobulin"/>
    <property type="match status" value="35"/>
</dbReference>
<feature type="domain" description="Ig-like" evidence="13">
    <location>
        <begin position="1286"/>
        <end position="1371"/>
    </location>
</feature>
<reference evidence="14 15" key="1">
    <citation type="submission" date="2024-03" db="EMBL/GenBank/DDBJ databases">
        <title>Adaptation during the transition from Ophiocordyceps entomopathogen to insect associate is accompanied by gene loss and intensified selection.</title>
        <authorList>
            <person name="Ward C.M."/>
            <person name="Onetto C.A."/>
            <person name="Borneman A.R."/>
        </authorList>
    </citation>
    <scope>NUCLEOTIDE SEQUENCE [LARGE SCALE GENOMIC DNA]</scope>
    <source>
        <strain evidence="14">AWRI1</strain>
        <tissue evidence="14">Single Adult Female</tissue>
    </source>
</reference>
<dbReference type="Proteomes" id="UP001367676">
    <property type="component" value="Unassembled WGS sequence"/>
</dbReference>
<feature type="domain" description="Ig-like" evidence="13">
    <location>
        <begin position="1419"/>
        <end position="1510"/>
    </location>
</feature>
<dbReference type="InterPro" id="IPR013098">
    <property type="entry name" value="Ig_I-set"/>
</dbReference>
<dbReference type="FunFam" id="2.60.40.10:FF:000107">
    <property type="entry name" value="Myosin, light chain kinase a"/>
    <property type="match status" value="1"/>
</dbReference>
<dbReference type="PROSITE" id="PS50835">
    <property type="entry name" value="IG_LIKE"/>
    <property type="match status" value="34"/>
</dbReference>
<dbReference type="FunFam" id="2.60.40.10:FF:001311">
    <property type="entry name" value="Sallimus, isoform U"/>
    <property type="match status" value="1"/>
</dbReference>
<comment type="similarity">
    <text evidence="2">Belongs to the protein kinase superfamily. CAMK Ser/Thr protein kinase family.</text>
</comment>
<evidence type="ECO:0000256" key="8">
    <source>
        <dbReference type="ARBA" id="ARBA00023054"/>
    </source>
</evidence>
<feature type="compositionally biased region" description="Basic and acidic residues" evidence="12">
    <location>
        <begin position="4348"/>
        <end position="4381"/>
    </location>
</feature>
<evidence type="ECO:0000256" key="11">
    <source>
        <dbReference type="ARBA" id="ARBA00023319"/>
    </source>
</evidence>
<feature type="domain" description="Ig-like" evidence="13">
    <location>
        <begin position="1019"/>
        <end position="1110"/>
    </location>
</feature>
<dbReference type="FunFam" id="2.60.40.10:FF:000962">
    <property type="entry name" value="titin isoform X1"/>
    <property type="match status" value="4"/>
</dbReference>
<feature type="domain" description="Ig-like" evidence="13">
    <location>
        <begin position="4695"/>
        <end position="4789"/>
    </location>
</feature>
<gene>
    <name evidence="14" type="ORF">V9T40_002340</name>
</gene>
<feature type="domain" description="Ig-like" evidence="13">
    <location>
        <begin position="4494"/>
        <end position="4572"/>
    </location>
</feature>
<organism evidence="14 15">
    <name type="scientific">Parthenolecanium corni</name>
    <dbReference type="NCBI Taxonomy" id="536013"/>
    <lineage>
        <taxon>Eukaryota</taxon>
        <taxon>Metazoa</taxon>
        <taxon>Ecdysozoa</taxon>
        <taxon>Arthropoda</taxon>
        <taxon>Hexapoda</taxon>
        <taxon>Insecta</taxon>
        <taxon>Pterygota</taxon>
        <taxon>Neoptera</taxon>
        <taxon>Paraneoptera</taxon>
        <taxon>Hemiptera</taxon>
        <taxon>Sternorrhyncha</taxon>
        <taxon>Coccoidea</taxon>
        <taxon>Coccidae</taxon>
        <taxon>Parthenolecanium</taxon>
    </lineage>
</organism>
<feature type="domain" description="Ig-like" evidence="13">
    <location>
        <begin position="612"/>
        <end position="702"/>
    </location>
</feature>
<feature type="domain" description="Ig-like" evidence="13">
    <location>
        <begin position="3803"/>
        <end position="3893"/>
    </location>
</feature>
<keyword evidence="10" id="KW-0514">Muscle protein</keyword>
<evidence type="ECO:0000313" key="15">
    <source>
        <dbReference type="Proteomes" id="UP001367676"/>
    </source>
</evidence>
<feature type="domain" description="Ig-like" evidence="13">
    <location>
        <begin position="363"/>
        <end position="452"/>
    </location>
</feature>
<dbReference type="GO" id="GO:0060298">
    <property type="term" value="P:positive regulation of sarcomere organization"/>
    <property type="evidence" value="ECO:0007669"/>
    <property type="project" value="UniProtKB-ARBA"/>
</dbReference>
<feature type="region of interest" description="Disordered" evidence="12">
    <location>
        <begin position="1"/>
        <end position="22"/>
    </location>
</feature>
<feature type="region of interest" description="Disordered" evidence="12">
    <location>
        <begin position="4307"/>
        <end position="4394"/>
    </location>
</feature>
<sequence>MKRQDQQITQQTENYKRVEQQQRVVRQYSSQKRTQEFQEIITQQQPQIGYGPPSTPSGYGNMQPPVFEQVFQNARFAQGGNALFEGRITGIPKPVVSWTRKGAPLLESNKYQMSYNQVTGDVCLLIKNIGPDDEGEYTCTARNVYGEAICSVFIQPEGQNAQVPQPQYGKQRLQQYQKTSSKTSFTNGYSVIEEDFKVDTFEYRLLREVSFRESSTKRYAGEHDSQIITTPSQGPIKAPQVVQKARSSKLSEGVDAVFSTKVSANPKPRLTWYKNGHRIVPSPKYQASYSNDQATLKITQTNVTDSGHYTLLAENPQGCVVSSAYLAIEPTYAADDVYEKEIYSKHQTTDQITESTKGKMLPPNFIRVPSDRDVSEGKMTRFECRVTGRPYPDVTWYINGRKVGDDTTHKILVNESGNHALMITSVSRNDSGVITCVAQNKAGETSFQCNLNVIEKELLIPPKFVERFTTVTVKEGEPVSFSARAVGTPVPRITWQKDGVQVTESPYLAVNSDGGASTLDIYRARASDAGWYQCTAQNVAGSTATRARLFVKRTVPEDSTDDSEGRRLHLPRPTRVIEPELEPGPEVIYLRHVERAKPHTPRPEDDRIYPPPRFIVPLSDITQIENARIHFEARIEPVGDPSMKVEWYHNGRPIPASSRINTTFSYGYIALDMLNIIEEDSGEYTCRVYSNSGAVESTAYLKVQERVGIERSSQYPDSLQYIDQLEDYSKYQRTDSVDETVPQRPAFVRPLHDVGEVNEGRNAHFEAQLTPVSDPTMRVEWYKDDKPITASSRITTIFNFGYVSLNILHLRVEDSGLYTVRAVNRWGEAISQSTLKVIGRSSVTGNLDIAEQQRYMEQTEALENYQKMQHRYKSEPEPPESISPPEFVTPIKSQKSIPENGFAHFDARLEPLNDSTLRVEWLKDGRPIEASSRITTFFNFGYVALSIKNVTVHDVGIYTCRAYNNLGEASTSAELSVVSKEDVIYDSQHPEGLQRIQFLEDSSRFKKKTDQEVKVKQKPKFLGPLKGTNTIVEGQQAHFEARVEPQDDSTLQIEWYFNGKSLSSANRIQTYHDFGYVAVDILDARPTDAGTYTVVARNALGEAQQSATMRVETRANIDTSSMHRGTYEKTKKLEDKFVEPHYDIEEISKSKPIFTQPLNDLPPLNEGKNIHLECRLEPMGDPTMRVEWFQNGKPVTVGSRIRTYYDFGYVALDIYAVTGHDAGEYTVRATNHLGTAHTSSCIRVITESDILTDSQNESALEQIQYLEDNSKYQRQYVEDTVIMQVPQFTRPLHNLETVEGTNVHLECRLKPVGDTTMRIDWFVNGRPVTTGHRFRPAYEFDYVALDLLGVYPEDSGVYTCQARNQLGEAVTSCAVKIIAKRDLILDSQHPAGLEKIQYLEDSSRYKKSEFVDEVVNIRPRFLTRPKNLENMKEGHLAHFECKLEPVTDSNLEVEWFKNGRPITVGHRFRPIHDFGYVALDIVDLIPEDSGTYTCRAVNLVGVDETACTLKCRGGAQILTDTQNEMGLEQIHQLEDRAKFHRPDVEDEVTTQAPIFTSSLKNCDIKEGQRAHFECRLIPVSDTTMKVEWFHNNIPIKSGSRFTETNAFGFVALDIMQCMPEDAGVYTCRARNVLGEAVTSATLGVQARKSIYLESQHEEALGRLHQLENQTHQRPSAPDDVVTQAPVFTQPIKDLHVAESQAAHFEGRLIPVGDDKLKVEWLRNGVPIQASNRITTMHDFGYVALNLKYVYPEDSGTYTCRAINELGQAVTSATLLVQSKAALLLDTQHQGALEKLQYLEDTSRFQRKEDVEVEVTQAPRFVVPLNGPSDLVEGQSAHYECRIEPYPDSTLKLEWFHNNKPIQTGHRFRTTYDFGFASLDILTVYAEDSGTYTCRAVNKIGQAVSSVDINVKPRASIIRDTQHQSALSKIQYLEDDSRYKKAAADDSYIAEKPQFGRPLKSVEHVPEGRSVHLEATLIPVNDPTMKVEWFRNGRPIPQGHRFKTTYDFGFVALDILYAYPEDSGTYMCKAKNLVGEAVTTCTVGVDSIEGLQLNTLDADRLKKIRDLESYERPKPEESEPEMQRPVFITPLNSLETLKEGDHAHLECRVEPINDANLKIEWFVNGKEIKTGHRFKTTHDFGYVALDILYTYAEDSGTYMCKATNLVGEAVNTCQISVASRRNIYLESQHPGGLDKIRELEAQGHPAKLEIEEPVAVRPTLTDLTGTTNVLEGQTAHFECQVAPVHDSSLRIEFYHNGKQLPSASRFHSTYDFGYVSLDIGHVVPEDAGQYTVKAINKLGECTSSINLNVQGKSSIILDSQRPEGLEKIRKLEEHTPYQRPEIPDAVTRQRPVFTQPLQNIDSIAEGQNAHFECRLIPIGDSTMKVEWFRNEKPLETSSRITKTNEFGFVAVDITHVRDDDDGVYMCRATNSLGEAVTTASMKVKTKADIERETKHPEGMRKIQQLEEGKVPHKPQEEERVFEKPIFTQLLTGPSELIEGQNAHFECRVLPVGDPTLRFEWYVNGNELKLGSRIHVNHDFGFVTLDIKSTVQEDSGLYMCKAINEGGEAVSSISLKIRPRGSILTEALQPEAWEKIQLKEAEINRVPKMFIDAEPQQAPVFTTHLTSQDKLVEGQHVFLQAQVEPRTDPNLRTEWYKNGEPLTTGSRIRSTFDFGLVTLSINSLREDDSAIYTCKAVNLLGEAVSTCTLKIEDRHWLISKPQHPEALPYIEALEEPKVDRKDYPELTFESPVFISHLNNIECAEDDNVRFECRVEPAKDPTLQIEWFVNGKPLQSGSRFKSTYDFGYVSLDITQTYSEDSGIYTCKATNSKGQAATSGSLRCSSKSTIYRDTQHPQGVAGLEKIQELDDAYSSKYQRQPSAPEAEFPKPVFIVPLEPEVLLTEGQPLHLEAQVEPRTDPDLKIEWYFNGKALIHGSRFRMTHDFGFVTVDVTDMYDRDQGVYTCKASNKAGETYTSTTIYCTSKESLIERTQHPKGQEGLEKIQDLEESLKREQKVVSEGEDRTPPKFTSEFQNLGNLKEGEIAHFEASLIPIGDQTMVVEWFYNGKAIEASHRIRTVHAFGMVVLEILGTKVEDSGTYTCRATNKWGRAEISVNLECVERIGGQKPQFTTQLKSLAGLKDGDSAHFECTLVPVNDQKLKVEWFHNGQPLHHKNRIKMVSDFGFVVMDIAYVQNHDSGEYVCKASNDYGEDYTRATLQCIGKGGVYIDSLQPDSLARIRELESYTAPATPQTPAVMEAPKFITQLTDISQLKEGQSAHFEARLTPVNDPNLTVEWYYNGKKLPHGHRFRTFHDFGLVILDILYCYEENSGVYECRATNKLGSDSTKATLKCFSKSNLILESQLPKGMESGLEKIQTLEDSMIRRKDTSTIEHRGQAPLFTSPLSNIDNLREGENAHFEARLTPTDDSKLTVEWFWNGKPLRTGSRFRTFCDFGFVILEISPVYPEDSGEYSCRATNEYGEAVTSATMKVQGKRSIILESQLPKGMEGTIDKLADLEGLGQTRPEEYEDDTGKPPEFVTTPSDLTLSENSLAHFECRLNPVNDPSMRVEWFHNGKPLSAGSRVKTINDFGFVILEVSGVYIRDSGLYTCKATNRHGEATVTCKLQVRGRQGIVLEPQLPSDFRTGTESIQKLEESLYKREEILQENEKPNPPRFTVELKDTLDVQEAAPAHFECRVEPINDPTLRIDWFFNGRPFATGSRVHTINDFGFISLDMDYVYARDTGEYICRATNKWGTATTKARLTCKAKQNIILESQLPQGMSGEKLKDLEQGPVPEVVQEEKPQVPPKFLQEIVSTTVEESETVHFETRVEPKDDSRLRIEWYRNGKPLPSGSRYKTTFDLGFVSLDISHFYAEDAGEYICRAVNDFGEATTRAAVACKKQPSIVLQNQVPKGMKKSETLMQMEAALKKYTSEIFLTEDDLYEPEKQQPPRFVTQIKDQTDLVEMQQTNFECQLAPVGDPNMKVEWFLNNKPLAHKNRLTPIYDFGYVAMNFDWIYPEDSGEYVCRATNLYGSDETRAVIKTFGKPGIIYDSQLPKGMKSIEKIREMEASWQTLPDEKEEGEKKREAPVFVSKPEPCTVREGELARFCCRVTGFPRPRLMWLLNGHTVVNGTRYKLTYDGMWHLDVPKTRQYDHGKLEVIARNSLGEARVETFLNVKSRHDDYRAILKNSPRPWYDENLNQYQKERQECELEKVFEERNAIVQQGGEPTLVGVEPLKQKVIKEPEPEWTQSVRQKKNQDYYSKLRELEEDQIIKESRIRESSHQFNIPGERITSSTAKGMANRYEQTLDTKEELQPWQTGKLLKSKPEKPTPLPTESSVHGKEVIVSKQKQKQKEVRGDQEIHRDITATETTEMEHKGKTQERVVNEPQKPGTPPVFTKKIQPCRAFEQEQARFEVEFDGEPLPNVKWYREDFLIQNSPDFQIHTFSTKSILIIRQVFSEDSGIFAAVIENRAGKAKCSANLVVEERTQSGRKGAVPPSFVNTIQSTIVKTGQLARFDARIAGTKPLDVYWLKNGKKITPDIRYKIVEEDNLFTLLIIETVPEDSGTYECVAMNNSGEARCEAECLIQPTSTPSKTKQESTPQQQAPGIIEPLKGLIIKEGQPALFKCKISGKAPLQVKWFKGDNVIKPSKYFQMSREGDTNILRISEVFPEDEGEYKCIVSNPGGQVEVRAPLKVLAPESTDVLPTLGPMKDVTVLEGNPAQFRTQVTGKPKPSIQWYREGALIPQSPDFEMTFDGKTATLVITSTYEEDTGKFSCRATNPAGQVETSAMLTVKRKLQ</sequence>
<dbReference type="FunFam" id="2.60.40.10:FF:000119">
    <property type="entry name" value="Sallimus, isoform P"/>
    <property type="match status" value="16"/>
</dbReference>
<dbReference type="InterPro" id="IPR003599">
    <property type="entry name" value="Ig_sub"/>
</dbReference>
<dbReference type="EMBL" id="JBBCAQ010000022">
    <property type="protein sequence ID" value="KAK7590727.1"/>
    <property type="molecule type" value="Genomic_DNA"/>
</dbReference>
<keyword evidence="11" id="KW-0393">Immunoglobulin domain</keyword>
<feature type="domain" description="Ig-like" evidence="13">
    <location>
        <begin position="1152"/>
        <end position="1246"/>
    </location>
</feature>
<evidence type="ECO:0000256" key="1">
    <source>
        <dbReference type="ARBA" id="ARBA00004204"/>
    </source>
</evidence>
<keyword evidence="4" id="KW-0963">Cytoplasm</keyword>
<comment type="caution">
    <text evidence="14">The sequence shown here is derived from an EMBL/GenBank/DDBJ whole genome shotgun (WGS) entry which is preliminary data.</text>
</comment>
<dbReference type="FunFam" id="2.60.40.10:FF:000697">
    <property type="entry name" value="titin isoform X1"/>
    <property type="match status" value="1"/>
</dbReference>
<feature type="domain" description="Ig-like" evidence="13">
    <location>
        <begin position="3946"/>
        <end position="4037"/>
    </location>
</feature>
<dbReference type="FunFam" id="2.60.40.10:FF:001196">
    <property type="entry name" value="Sallimus, isoform P"/>
    <property type="match status" value="1"/>
</dbReference>
<dbReference type="GO" id="GO:0031674">
    <property type="term" value="C:I band"/>
    <property type="evidence" value="ECO:0007669"/>
    <property type="project" value="UniProtKB-ARBA"/>
</dbReference>
<protein>
    <recommendedName>
        <fullName evidence="13">Ig-like domain-containing protein</fullName>
    </recommendedName>
</protein>
<feature type="domain" description="Ig-like" evidence="13">
    <location>
        <begin position="3395"/>
        <end position="3488"/>
    </location>
</feature>
<keyword evidence="3" id="KW-0728">SH3 domain</keyword>
<keyword evidence="9" id="KW-1015">Disulfide bond</keyword>
<feature type="domain" description="Ig-like" evidence="13">
    <location>
        <begin position="3251"/>
        <end position="3348"/>
    </location>
</feature>
<dbReference type="PANTHER" id="PTHR47633">
    <property type="entry name" value="IMMUNOGLOBULIN"/>
    <property type="match status" value="1"/>
</dbReference>
<comment type="subcellular location">
    <subcellularLocation>
        <location evidence="1">Cytoplasm</location>
        <location evidence="1">Myofibril</location>
        <location evidence="1">Sarcomere</location>
    </subcellularLocation>
</comment>
<evidence type="ECO:0000256" key="7">
    <source>
        <dbReference type="ARBA" id="ARBA00022840"/>
    </source>
</evidence>
<dbReference type="InterPro" id="IPR007110">
    <property type="entry name" value="Ig-like_dom"/>
</dbReference>
<feature type="domain" description="Ig-like" evidence="13">
    <location>
        <begin position="1818"/>
        <end position="1909"/>
    </location>
</feature>
<dbReference type="FunFam" id="2.60.40.10:FF:001128">
    <property type="entry name" value="Sallimus, isoform P"/>
    <property type="match status" value="1"/>
</dbReference>
<feature type="domain" description="Ig-like" evidence="13">
    <location>
        <begin position="2617"/>
        <end position="2710"/>
    </location>
</feature>
<feature type="domain" description="Ig-like" evidence="13">
    <location>
        <begin position="2887"/>
        <end position="2978"/>
    </location>
</feature>
<feature type="domain" description="Ig-like" evidence="13">
    <location>
        <begin position="3125"/>
        <end position="3216"/>
    </location>
</feature>